<evidence type="ECO:0000256" key="2">
    <source>
        <dbReference type="SAM" id="SignalP"/>
    </source>
</evidence>
<feature type="domain" description="DUF4124" evidence="3">
    <location>
        <begin position="14"/>
        <end position="54"/>
    </location>
</feature>
<evidence type="ECO:0000259" key="3">
    <source>
        <dbReference type="Pfam" id="PF13511"/>
    </source>
</evidence>
<dbReference type="STRING" id="92487.SAMN02745130_01367"/>
<accession>A0A1T4WAS3</accession>
<dbReference type="RefSeq" id="WP_078921836.1">
    <property type="nucleotide sequence ID" value="NZ_FUYB01000004.1"/>
</dbReference>
<dbReference type="OrthoDB" id="7064973at2"/>
<feature type="signal peptide" evidence="2">
    <location>
        <begin position="1"/>
        <end position="24"/>
    </location>
</feature>
<name>A0A1T4WAS3_9GAMM</name>
<dbReference type="Pfam" id="PF13511">
    <property type="entry name" value="DUF4124"/>
    <property type="match status" value="1"/>
</dbReference>
<protein>
    <recommendedName>
        <fullName evidence="3">DUF4124 domain-containing protein</fullName>
    </recommendedName>
</protein>
<dbReference type="InterPro" id="IPR025392">
    <property type="entry name" value="DUF4124"/>
</dbReference>
<feature type="chain" id="PRO_5012233667" description="DUF4124 domain-containing protein" evidence="2">
    <location>
        <begin position="25"/>
        <end position="165"/>
    </location>
</feature>
<dbReference type="PROSITE" id="PS51257">
    <property type="entry name" value="PROKAR_LIPOPROTEIN"/>
    <property type="match status" value="1"/>
</dbReference>
<gene>
    <name evidence="4" type="ORF">SAMN02745130_01367</name>
</gene>
<dbReference type="EMBL" id="FUYB01000004">
    <property type="protein sequence ID" value="SKA74297.1"/>
    <property type="molecule type" value="Genomic_DNA"/>
</dbReference>
<dbReference type="AlphaFoldDB" id="A0A1T4WAS3"/>
<keyword evidence="5" id="KW-1185">Reference proteome</keyword>
<organism evidence="4 5">
    <name type="scientific">Thiothrix eikelboomii</name>
    <dbReference type="NCBI Taxonomy" id="92487"/>
    <lineage>
        <taxon>Bacteria</taxon>
        <taxon>Pseudomonadati</taxon>
        <taxon>Pseudomonadota</taxon>
        <taxon>Gammaproteobacteria</taxon>
        <taxon>Thiotrichales</taxon>
        <taxon>Thiotrichaceae</taxon>
        <taxon>Thiothrix</taxon>
    </lineage>
</organism>
<evidence type="ECO:0000256" key="1">
    <source>
        <dbReference type="SAM" id="MobiDB-lite"/>
    </source>
</evidence>
<proteinExistence type="predicted"/>
<evidence type="ECO:0000313" key="4">
    <source>
        <dbReference type="EMBL" id="SKA74297.1"/>
    </source>
</evidence>
<reference evidence="4 5" key="1">
    <citation type="submission" date="2017-02" db="EMBL/GenBank/DDBJ databases">
        <authorList>
            <person name="Peterson S.W."/>
        </authorList>
    </citation>
    <scope>NUCLEOTIDE SEQUENCE [LARGE SCALE GENOMIC DNA]</scope>
    <source>
        <strain evidence="4 5">ATCC 49788</strain>
    </source>
</reference>
<feature type="compositionally biased region" description="Basic and acidic residues" evidence="1">
    <location>
        <begin position="81"/>
        <end position="103"/>
    </location>
</feature>
<sequence length="165" mass="18292">MKKTVIQLCALSALLSCMITGVEAEIYKWTDASGAVHYTQTPPPDLSKAKEIAQDIGLSSGKAKHAEKTNTSGKAEDDQDPDKKELDQAKDEGSKNEDKHRQFCEQQKASLKQLLANPVIRWRSTDNAEKILTAKERADKIAEMEKSLKDLCNPQVLPDKVNKAQ</sequence>
<dbReference type="Proteomes" id="UP000190460">
    <property type="component" value="Unassembled WGS sequence"/>
</dbReference>
<evidence type="ECO:0000313" key="5">
    <source>
        <dbReference type="Proteomes" id="UP000190460"/>
    </source>
</evidence>
<feature type="region of interest" description="Disordered" evidence="1">
    <location>
        <begin position="40"/>
        <end position="105"/>
    </location>
</feature>
<keyword evidence="2" id="KW-0732">Signal</keyword>